<accession>A0A9W5X6J7</accession>
<dbReference type="GO" id="GO:0004485">
    <property type="term" value="F:methylcrotonoyl-CoA carboxylase activity"/>
    <property type="evidence" value="ECO:0007669"/>
    <property type="project" value="TreeGrafter"/>
</dbReference>
<feature type="domain" description="CoA carboxyltransferase N-terminal" evidence="1">
    <location>
        <begin position="6"/>
        <end position="263"/>
    </location>
</feature>
<dbReference type="PANTHER" id="PTHR22855">
    <property type="entry name" value="ACETYL, PROPIONYL, PYRUVATE, AND GLUTACONYL CARBOXYLASE-RELATED"/>
    <property type="match status" value="1"/>
</dbReference>
<dbReference type="InterPro" id="IPR011762">
    <property type="entry name" value="COA_CT_N"/>
</dbReference>
<dbReference type="GO" id="GO:1905202">
    <property type="term" value="C:methylcrotonoyl-CoA carboxylase complex"/>
    <property type="evidence" value="ECO:0007669"/>
    <property type="project" value="TreeGrafter"/>
</dbReference>
<dbReference type="PANTHER" id="PTHR22855:SF13">
    <property type="entry name" value="METHYLCROTONOYL-COA CARBOXYLASE BETA CHAIN, MITOCHONDRIAL"/>
    <property type="match status" value="1"/>
</dbReference>
<dbReference type="InterPro" id="IPR029045">
    <property type="entry name" value="ClpP/crotonase-like_dom_sf"/>
</dbReference>
<dbReference type="SUPFAM" id="SSF52096">
    <property type="entry name" value="ClpP/crotonase"/>
    <property type="match status" value="2"/>
</dbReference>
<dbReference type="PROSITE" id="PS50980">
    <property type="entry name" value="COA_CT_NTER"/>
    <property type="match status" value="1"/>
</dbReference>
<proteinExistence type="predicted"/>
<dbReference type="PROSITE" id="PS50989">
    <property type="entry name" value="COA_CT_CTER"/>
    <property type="match status" value="1"/>
</dbReference>
<gene>
    <name evidence="3" type="primary">yngE</name>
    <name evidence="3" type="ORF">GCM10011409_33600</name>
</gene>
<evidence type="ECO:0000259" key="1">
    <source>
        <dbReference type="PROSITE" id="PS50980"/>
    </source>
</evidence>
<dbReference type="AlphaFoldDB" id="A0A9W5X6J7"/>
<comment type="caution">
    <text evidence="3">The sequence shown here is derived from an EMBL/GenBank/DDBJ whole genome shotgun (WGS) entry which is preliminary data.</text>
</comment>
<dbReference type="InterPro" id="IPR045190">
    <property type="entry name" value="MCCB/AccD1-like"/>
</dbReference>
<sequence length="523" mass="58429">MKQDVLYKKNELDQQVYEKLEEIKTKSNRPYYSKLKVQNKMFVRDRIEYLIDEGSIEIEDGVFARENDEQFLPADAVVTLVAKINGRKVAIIANDLTVKAGTWGVKTIEKIIRMQELAEKRKIPLIYMIDSAGARLNEQFDTFIDRRHAGKIFYNTARISGNIPQISLVFGASPAGSAYLPALCDFVVMVDKNASVYLGSPRMAEMATGEKVTMEEMGGARLHNEISGLGDMLAETEEEALDAAKRFLDFMPQNWKETVPLAESVEPLPGKDIVELVPANQRVPLDMHAVINRLVDADSFFEFKKLYAKEMITGFSRLGGRAIGIVANQSKVKGGVLFPESAEKAAHFISLCDAYNVPILFLVDLPGFMVGSKVEKEAIIRRGARMLSTVANATVPRISVIVRKAYGAGYVVMSGASMQPDACIALPQAQPAVMGPEAAVNAMYFNKIQSIEDPQERQKYIVEQREKYNKDINVWSPASQLFIDDVVPGDRLRNDLINRFELYSENRDILEGIANKKTVVRRG</sequence>
<dbReference type="EMBL" id="BMJD01000033">
    <property type="protein sequence ID" value="GGB53289.1"/>
    <property type="molecule type" value="Genomic_DNA"/>
</dbReference>
<name>A0A9W5X6J7_9BACI</name>
<keyword evidence="4" id="KW-1185">Reference proteome</keyword>
<evidence type="ECO:0000259" key="2">
    <source>
        <dbReference type="PROSITE" id="PS50989"/>
    </source>
</evidence>
<organism evidence="3 4">
    <name type="scientific">Lentibacillus populi</name>
    <dbReference type="NCBI Taxonomy" id="1827502"/>
    <lineage>
        <taxon>Bacteria</taxon>
        <taxon>Bacillati</taxon>
        <taxon>Bacillota</taxon>
        <taxon>Bacilli</taxon>
        <taxon>Bacillales</taxon>
        <taxon>Bacillaceae</taxon>
        <taxon>Lentibacillus</taxon>
    </lineage>
</organism>
<reference evidence="3" key="2">
    <citation type="submission" date="2020-09" db="EMBL/GenBank/DDBJ databases">
        <authorList>
            <person name="Sun Q."/>
            <person name="Zhou Y."/>
        </authorList>
    </citation>
    <scope>NUCLEOTIDE SEQUENCE</scope>
    <source>
        <strain evidence="3">CGMCC 1.15454</strain>
    </source>
</reference>
<evidence type="ECO:0000313" key="3">
    <source>
        <dbReference type="EMBL" id="GGB53289.1"/>
    </source>
</evidence>
<dbReference type="InterPro" id="IPR011763">
    <property type="entry name" value="COA_CT_C"/>
</dbReference>
<dbReference type="RefSeq" id="WP_188725547.1">
    <property type="nucleotide sequence ID" value="NZ_BMJD01000033.1"/>
</dbReference>
<reference evidence="3" key="1">
    <citation type="journal article" date="2014" name="Int. J. Syst. Evol. Microbiol.">
        <title>Complete genome sequence of Corynebacterium casei LMG S-19264T (=DSM 44701T), isolated from a smear-ripened cheese.</title>
        <authorList>
            <consortium name="US DOE Joint Genome Institute (JGI-PGF)"/>
            <person name="Walter F."/>
            <person name="Albersmeier A."/>
            <person name="Kalinowski J."/>
            <person name="Ruckert C."/>
        </authorList>
    </citation>
    <scope>NUCLEOTIDE SEQUENCE</scope>
    <source>
        <strain evidence="3">CGMCC 1.15454</strain>
    </source>
</reference>
<dbReference type="Proteomes" id="UP000621492">
    <property type="component" value="Unassembled WGS sequence"/>
</dbReference>
<dbReference type="Gene3D" id="3.90.226.10">
    <property type="entry name" value="2-enoyl-CoA Hydratase, Chain A, domain 1"/>
    <property type="match status" value="2"/>
</dbReference>
<evidence type="ECO:0000313" key="4">
    <source>
        <dbReference type="Proteomes" id="UP000621492"/>
    </source>
</evidence>
<feature type="domain" description="CoA carboxyltransferase C-terminal" evidence="2">
    <location>
        <begin position="269"/>
        <end position="523"/>
    </location>
</feature>
<dbReference type="InterPro" id="IPR034733">
    <property type="entry name" value="AcCoA_carboxyl_beta"/>
</dbReference>
<dbReference type="GO" id="GO:0006552">
    <property type="term" value="P:L-leucine catabolic process"/>
    <property type="evidence" value="ECO:0007669"/>
    <property type="project" value="TreeGrafter"/>
</dbReference>
<dbReference type="Pfam" id="PF01039">
    <property type="entry name" value="Carboxyl_trans"/>
    <property type="match status" value="1"/>
</dbReference>
<protein>
    <submittedName>
        <fullName evidence="3">Carboxylase YngE</fullName>
    </submittedName>
</protein>